<protein>
    <recommendedName>
        <fullName evidence="1">protein-tyrosine-phosphatase</fullName>
        <ecNumber evidence="1">3.1.3.48</ecNumber>
    </recommendedName>
</protein>
<proteinExistence type="predicted"/>
<sequence length="320" mass="35479">MATIVMPKWRCMVSHQNSVVGLKVPEKWSSFVRSVDWSSLRSCEFGSLAYRDERKARCAIRVAASTEEIKSFEGRGVDEGDDSKQNWDVSSNCVNPVFRSAPARSPNLEAADDGKVQILFLSEGNVCRSVYAEAILTDLLHQHNMQDMVKCSSKAVKDYNEGESPDSRVVVVAEECGLKLPEGKVSVVFDCATDIVNADLVLVFDKFNASDVLKEVTIYEAVDKTSRHSGKVRRLGEFCLSRSIEDIEDPLYGNMGGPEELELLHEALGHIRDSCEGLVERLLNIKATLQGSESFKEGVKRSIGDMEALNWLVPPMLSRA</sequence>
<dbReference type="GO" id="GO:0004725">
    <property type="term" value="F:protein tyrosine phosphatase activity"/>
    <property type="evidence" value="ECO:0007669"/>
    <property type="project" value="UniProtKB-EC"/>
</dbReference>
<dbReference type="Proteomes" id="UP001605036">
    <property type="component" value="Unassembled WGS sequence"/>
</dbReference>
<dbReference type="PANTHER" id="PTHR11717">
    <property type="entry name" value="LOW MOLECULAR WEIGHT PROTEIN TYROSINE PHOSPHATASE"/>
    <property type="match status" value="1"/>
</dbReference>
<dbReference type="EMBL" id="JBHFFA010000004">
    <property type="protein sequence ID" value="KAL2630983.1"/>
    <property type="molecule type" value="Genomic_DNA"/>
</dbReference>
<accession>A0ABD1YK42</accession>
<dbReference type="SUPFAM" id="SSF52788">
    <property type="entry name" value="Phosphotyrosine protein phosphatases I"/>
    <property type="match status" value="1"/>
</dbReference>
<comment type="caution">
    <text evidence="3">The sequence shown here is derived from an EMBL/GenBank/DDBJ whole genome shotgun (WGS) entry which is preliminary data.</text>
</comment>
<dbReference type="EC" id="3.1.3.48" evidence="1"/>
<gene>
    <name evidence="3" type="ORF">R1flu_015669</name>
</gene>
<evidence type="ECO:0000256" key="1">
    <source>
        <dbReference type="ARBA" id="ARBA00013064"/>
    </source>
</evidence>
<dbReference type="AlphaFoldDB" id="A0ABD1YK42"/>
<evidence type="ECO:0000259" key="2">
    <source>
        <dbReference type="SMART" id="SM00226"/>
    </source>
</evidence>
<dbReference type="Pfam" id="PF01451">
    <property type="entry name" value="LMWPc"/>
    <property type="match status" value="1"/>
</dbReference>
<name>A0ABD1YK42_9MARC</name>
<evidence type="ECO:0000313" key="3">
    <source>
        <dbReference type="EMBL" id="KAL2630983.1"/>
    </source>
</evidence>
<reference evidence="3 4" key="1">
    <citation type="submission" date="2024-09" db="EMBL/GenBank/DDBJ databases">
        <title>Chromosome-scale assembly of Riccia fluitans.</title>
        <authorList>
            <person name="Paukszto L."/>
            <person name="Sawicki J."/>
            <person name="Karawczyk K."/>
            <person name="Piernik-Szablinska J."/>
            <person name="Szczecinska M."/>
            <person name="Mazdziarz M."/>
        </authorList>
    </citation>
    <scope>NUCLEOTIDE SEQUENCE [LARGE SCALE GENOMIC DNA]</scope>
    <source>
        <strain evidence="3">Rf_01</strain>
        <tissue evidence="3">Aerial parts of the thallus</tissue>
    </source>
</reference>
<dbReference type="Gene3D" id="3.40.50.2300">
    <property type="match status" value="1"/>
</dbReference>
<dbReference type="PANTHER" id="PTHR11717:SF7">
    <property type="entry name" value="LOW MOLECULAR WEIGHT PHOSPHOTYROSINE PROTEIN PHOSPHATASE"/>
    <property type="match status" value="1"/>
</dbReference>
<keyword evidence="4" id="KW-1185">Reference proteome</keyword>
<evidence type="ECO:0000313" key="4">
    <source>
        <dbReference type="Proteomes" id="UP001605036"/>
    </source>
</evidence>
<dbReference type="SMART" id="SM00226">
    <property type="entry name" value="LMWPc"/>
    <property type="match status" value="1"/>
</dbReference>
<organism evidence="3 4">
    <name type="scientific">Riccia fluitans</name>
    <dbReference type="NCBI Taxonomy" id="41844"/>
    <lineage>
        <taxon>Eukaryota</taxon>
        <taxon>Viridiplantae</taxon>
        <taxon>Streptophyta</taxon>
        <taxon>Embryophyta</taxon>
        <taxon>Marchantiophyta</taxon>
        <taxon>Marchantiopsida</taxon>
        <taxon>Marchantiidae</taxon>
        <taxon>Marchantiales</taxon>
        <taxon>Ricciaceae</taxon>
        <taxon>Riccia</taxon>
    </lineage>
</organism>
<dbReference type="InterPro" id="IPR036196">
    <property type="entry name" value="Ptyr_pPase_sf"/>
</dbReference>
<dbReference type="InterPro" id="IPR050438">
    <property type="entry name" value="LMW_PTPase"/>
</dbReference>
<dbReference type="InterPro" id="IPR023485">
    <property type="entry name" value="Ptyr_pPase"/>
</dbReference>
<feature type="domain" description="Phosphotyrosine protein phosphatase I" evidence="2">
    <location>
        <begin position="116"/>
        <end position="281"/>
    </location>
</feature>